<dbReference type="AlphaFoldDB" id="A0A2V3J2B1"/>
<evidence type="ECO:0000256" key="2">
    <source>
        <dbReference type="ARBA" id="ARBA00009543"/>
    </source>
</evidence>
<name>A0A2V3J2B1_9FLOR</name>
<sequence length="320" mass="37147">MSKRSKNRSKRRSGNVPSEPDTSDLIGNTDLSNKDVQVYLVRMPTFLAQQFQNPQHGVIGRLRIPTSQQGNPHNSAPGVASNVPQIFLDKQPEPTKNGQIAVKAYELEIQTDKPNIMIFSGSRTREDPDMKIEGTAMYQCIARPRMDGRYRSVTKARSEFANTHTKQLLRMDDKSRKAAEREALRPQTMMETAKQKEERKRQKEASRRHLDVPQGEWRAMLEKSIFQSFEMKPHYTAEELARAIGEPVLRIRPIMNDVCAYIKSGPFSGRYELKDELKTEKQRQQKRQMLEDHRLAQLEQVRKRKREMEHDNQTTKKSRS</sequence>
<dbReference type="Gene3D" id="1.10.10.10">
    <property type="entry name" value="Winged helix-like DNA-binding domain superfamily/Winged helix DNA-binding domain"/>
    <property type="match status" value="1"/>
</dbReference>
<dbReference type="PANTHER" id="PTHR10445:SF0">
    <property type="entry name" value="GENERAL TRANSCRIPTION FACTOR IIF SUBUNIT 2"/>
    <property type="match status" value="1"/>
</dbReference>
<dbReference type="InterPro" id="IPR040450">
    <property type="entry name" value="TFIIF_beta_HTH"/>
</dbReference>
<dbReference type="SUPFAM" id="SSF46785">
    <property type="entry name" value="Winged helix' DNA-binding domain"/>
    <property type="match status" value="1"/>
</dbReference>
<dbReference type="InterPro" id="IPR003196">
    <property type="entry name" value="TFIIF_beta"/>
</dbReference>
<dbReference type="GO" id="GO:0003677">
    <property type="term" value="F:DNA binding"/>
    <property type="evidence" value="ECO:0007669"/>
    <property type="project" value="UniProtKB-KW"/>
</dbReference>
<dbReference type="GO" id="GO:0005674">
    <property type="term" value="C:transcription factor TFIIF complex"/>
    <property type="evidence" value="ECO:0007669"/>
    <property type="project" value="InterPro"/>
</dbReference>
<dbReference type="InterPro" id="IPR036390">
    <property type="entry name" value="WH_DNA-bd_sf"/>
</dbReference>
<feature type="compositionally biased region" description="Basic residues" evidence="7">
    <location>
        <begin position="1"/>
        <end position="13"/>
    </location>
</feature>
<evidence type="ECO:0000259" key="8">
    <source>
        <dbReference type="Pfam" id="PF02270"/>
    </source>
</evidence>
<keyword evidence="4" id="KW-0238">DNA-binding</keyword>
<organism evidence="9 10">
    <name type="scientific">Gracilariopsis chorda</name>
    <dbReference type="NCBI Taxonomy" id="448386"/>
    <lineage>
        <taxon>Eukaryota</taxon>
        <taxon>Rhodophyta</taxon>
        <taxon>Florideophyceae</taxon>
        <taxon>Rhodymeniophycidae</taxon>
        <taxon>Gracilariales</taxon>
        <taxon>Gracilariaceae</taxon>
        <taxon>Gracilariopsis</taxon>
    </lineage>
</organism>
<comment type="caution">
    <text evidence="9">The sequence shown here is derived from an EMBL/GenBank/DDBJ whole genome shotgun (WGS) entry which is preliminary data.</text>
</comment>
<feature type="compositionally biased region" description="Basic and acidic residues" evidence="7">
    <location>
        <begin position="171"/>
        <end position="184"/>
    </location>
</feature>
<gene>
    <name evidence="9" type="ORF">BWQ96_01760</name>
</gene>
<protein>
    <submittedName>
        <fullName evidence="9">General transcription factor IIF subunit 2</fullName>
    </submittedName>
</protein>
<keyword evidence="6" id="KW-0539">Nucleus</keyword>
<feature type="region of interest" description="Disordered" evidence="7">
    <location>
        <begin position="171"/>
        <end position="210"/>
    </location>
</feature>
<dbReference type="Pfam" id="PF02270">
    <property type="entry name" value="TFIIF_beta"/>
    <property type="match status" value="1"/>
</dbReference>
<dbReference type="InterPro" id="IPR011039">
    <property type="entry name" value="TFIIF_interaction"/>
</dbReference>
<dbReference type="EMBL" id="NBIV01000013">
    <property type="protein sequence ID" value="PXF48591.1"/>
    <property type="molecule type" value="Genomic_DNA"/>
</dbReference>
<evidence type="ECO:0000313" key="9">
    <source>
        <dbReference type="EMBL" id="PXF48591.1"/>
    </source>
</evidence>
<feature type="domain" description="TFIIF beta subunit HTH" evidence="8">
    <location>
        <begin position="219"/>
        <end position="278"/>
    </location>
</feature>
<comment type="subcellular location">
    <subcellularLocation>
        <location evidence="1">Nucleus</location>
    </subcellularLocation>
</comment>
<feature type="region of interest" description="Disordered" evidence="7">
    <location>
        <begin position="1"/>
        <end position="29"/>
    </location>
</feature>
<feature type="region of interest" description="Disordered" evidence="7">
    <location>
        <begin position="299"/>
        <end position="320"/>
    </location>
</feature>
<proteinExistence type="inferred from homology"/>
<dbReference type="SUPFAM" id="SSF50916">
    <property type="entry name" value="Rap30/74 interaction domains"/>
    <property type="match status" value="1"/>
</dbReference>
<evidence type="ECO:0000256" key="7">
    <source>
        <dbReference type="SAM" id="MobiDB-lite"/>
    </source>
</evidence>
<comment type="similarity">
    <text evidence="2">Belongs to the TFIIF beta subunit family.</text>
</comment>
<dbReference type="InterPro" id="IPR036388">
    <property type="entry name" value="WH-like_DNA-bd_sf"/>
</dbReference>
<dbReference type="OrthoDB" id="26094at2759"/>
<keyword evidence="3" id="KW-0805">Transcription regulation</keyword>
<dbReference type="STRING" id="448386.A0A2V3J2B1"/>
<keyword evidence="10" id="KW-1185">Reference proteome</keyword>
<dbReference type="Proteomes" id="UP000247409">
    <property type="component" value="Unassembled WGS sequence"/>
</dbReference>
<feature type="compositionally biased region" description="Basic and acidic residues" evidence="7">
    <location>
        <begin position="193"/>
        <end position="210"/>
    </location>
</feature>
<evidence type="ECO:0000256" key="4">
    <source>
        <dbReference type="ARBA" id="ARBA00023125"/>
    </source>
</evidence>
<evidence type="ECO:0000256" key="5">
    <source>
        <dbReference type="ARBA" id="ARBA00023163"/>
    </source>
</evidence>
<evidence type="ECO:0000256" key="3">
    <source>
        <dbReference type="ARBA" id="ARBA00023015"/>
    </source>
</evidence>
<dbReference type="GO" id="GO:0006367">
    <property type="term" value="P:transcription initiation at RNA polymerase II promoter"/>
    <property type="evidence" value="ECO:0007669"/>
    <property type="project" value="InterPro"/>
</dbReference>
<evidence type="ECO:0000256" key="1">
    <source>
        <dbReference type="ARBA" id="ARBA00004123"/>
    </source>
</evidence>
<keyword evidence="5" id="KW-0804">Transcription</keyword>
<evidence type="ECO:0000313" key="10">
    <source>
        <dbReference type="Proteomes" id="UP000247409"/>
    </source>
</evidence>
<reference evidence="9 10" key="1">
    <citation type="journal article" date="2018" name="Mol. Biol. Evol.">
        <title>Analysis of the draft genome of the red seaweed Gracilariopsis chorda provides insights into genome size evolution in Rhodophyta.</title>
        <authorList>
            <person name="Lee J."/>
            <person name="Yang E.C."/>
            <person name="Graf L."/>
            <person name="Yang J.H."/>
            <person name="Qiu H."/>
            <person name="Zel Zion U."/>
            <person name="Chan C.X."/>
            <person name="Stephens T.G."/>
            <person name="Weber A.P.M."/>
            <person name="Boo G.H."/>
            <person name="Boo S.M."/>
            <person name="Kim K.M."/>
            <person name="Shin Y."/>
            <person name="Jung M."/>
            <person name="Lee S.J."/>
            <person name="Yim H.S."/>
            <person name="Lee J.H."/>
            <person name="Bhattacharya D."/>
            <person name="Yoon H.S."/>
        </authorList>
    </citation>
    <scope>NUCLEOTIDE SEQUENCE [LARGE SCALE GENOMIC DNA]</scope>
    <source>
        <strain evidence="9 10">SKKU-2015</strain>
        <tissue evidence="9">Whole body</tissue>
    </source>
</reference>
<accession>A0A2V3J2B1</accession>
<evidence type="ECO:0000256" key="6">
    <source>
        <dbReference type="ARBA" id="ARBA00023242"/>
    </source>
</evidence>
<dbReference type="PANTHER" id="PTHR10445">
    <property type="entry name" value="GENERAL TRANSCRIPTION FACTOR IIF SUBUNIT 2"/>
    <property type="match status" value="1"/>
</dbReference>